<name>A0A1H8I185_9BACT</name>
<keyword evidence="3" id="KW-1185">Reference proteome</keyword>
<dbReference type="InterPro" id="IPR036188">
    <property type="entry name" value="FAD/NAD-bd_sf"/>
</dbReference>
<protein>
    <submittedName>
        <fullName evidence="2">Glycine/D-amino acid oxidase</fullName>
    </submittedName>
</protein>
<dbReference type="SUPFAM" id="SSF51971">
    <property type="entry name" value="Nucleotide-binding domain"/>
    <property type="match status" value="1"/>
</dbReference>
<dbReference type="InterPro" id="IPR006076">
    <property type="entry name" value="FAD-dep_OxRdtase"/>
</dbReference>
<evidence type="ECO:0000313" key="3">
    <source>
        <dbReference type="Proteomes" id="UP000198984"/>
    </source>
</evidence>
<dbReference type="AlphaFoldDB" id="A0A1H8I185"/>
<evidence type="ECO:0000259" key="1">
    <source>
        <dbReference type="Pfam" id="PF01266"/>
    </source>
</evidence>
<organism evidence="2 3">
    <name type="scientific">Chitinophaga rupis</name>
    <dbReference type="NCBI Taxonomy" id="573321"/>
    <lineage>
        <taxon>Bacteria</taxon>
        <taxon>Pseudomonadati</taxon>
        <taxon>Bacteroidota</taxon>
        <taxon>Chitinophagia</taxon>
        <taxon>Chitinophagales</taxon>
        <taxon>Chitinophagaceae</taxon>
        <taxon>Chitinophaga</taxon>
    </lineage>
</organism>
<dbReference type="PANTHER" id="PTHR13847:SF261">
    <property type="entry name" value="FAD-DEPENDENT OXIDOREDUCTASE FAMILY PROTEIN"/>
    <property type="match status" value="1"/>
</dbReference>
<proteinExistence type="predicted"/>
<gene>
    <name evidence="2" type="ORF">SAMN04488505_111213</name>
</gene>
<evidence type="ECO:0000313" key="2">
    <source>
        <dbReference type="EMBL" id="SEN62102.1"/>
    </source>
</evidence>
<dbReference type="GO" id="GO:0005737">
    <property type="term" value="C:cytoplasm"/>
    <property type="evidence" value="ECO:0007669"/>
    <property type="project" value="TreeGrafter"/>
</dbReference>
<accession>A0A1H8I185</accession>
<dbReference type="Gene3D" id="3.30.9.10">
    <property type="entry name" value="D-Amino Acid Oxidase, subunit A, domain 2"/>
    <property type="match status" value="1"/>
</dbReference>
<dbReference type="EMBL" id="FOBB01000011">
    <property type="protein sequence ID" value="SEN62102.1"/>
    <property type="molecule type" value="Genomic_DNA"/>
</dbReference>
<dbReference type="STRING" id="573321.SAMN04488505_111213"/>
<dbReference type="PANTHER" id="PTHR13847">
    <property type="entry name" value="SARCOSINE DEHYDROGENASE-RELATED"/>
    <property type="match status" value="1"/>
</dbReference>
<feature type="domain" description="FAD dependent oxidoreductase" evidence="1">
    <location>
        <begin position="21"/>
        <end position="345"/>
    </location>
</feature>
<sequence length="365" mass="41812">MLWTIDYGPWTFHYFRTMQFDYLIAGQGIAGTMLSHRLLQEGQRVLVIDAYKPNSASRIAAGVINPVSGRRFEMAWMYEQLYPFAKQTYRQLEQLLGVPVFKERDIWMALPSEQLRTAFNNKTTQGLAQQYTHPANAALMEPWLYQPYGAAIVKGATVLLHHLLPAWRHYLAEKQLLRDEQLDLAQLQHTAAGVQYKDVQARAIIFCEGAQIIHNPWFKHIPFLLNKGEVLKVHIPGLHTENILKKSITLVPQEQEVFWAGSTFVWDYVDEAPTTEKRLFLEESLQQLLKVPYTVLEQQAGIRPSGKDRRPIMGLHPQYPALGLFNGLGTKGCSLAPYMAHLLTQHLLQGVPLLPEADIKRYFNR</sequence>
<dbReference type="Pfam" id="PF01266">
    <property type="entry name" value="DAO"/>
    <property type="match status" value="1"/>
</dbReference>
<dbReference type="Proteomes" id="UP000198984">
    <property type="component" value="Unassembled WGS sequence"/>
</dbReference>
<reference evidence="2 3" key="1">
    <citation type="submission" date="2016-10" db="EMBL/GenBank/DDBJ databases">
        <authorList>
            <person name="de Groot N.N."/>
        </authorList>
    </citation>
    <scope>NUCLEOTIDE SEQUENCE [LARGE SCALE GENOMIC DNA]</scope>
    <source>
        <strain evidence="2 3">DSM 21039</strain>
    </source>
</reference>
<dbReference type="Gene3D" id="3.50.50.60">
    <property type="entry name" value="FAD/NAD(P)-binding domain"/>
    <property type="match status" value="1"/>
</dbReference>